<evidence type="ECO:0000313" key="1">
    <source>
        <dbReference type="EMBL" id="CAG8694463.1"/>
    </source>
</evidence>
<organism evidence="1 2">
    <name type="scientific">Ambispora gerdemannii</name>
    <dbReference type="NCBI Taxonomy" id="144530"/>
    <lineage>
        <taxon>Eukaryota</taxon>
        <taxon>Fungi</taxon>
        <taxon>Fungi incertae sedis</taxon>
        <taxon>Mucoromycota</taxon>
        <taxon>Glomeromycotina</taxon>
        <taxon>Glomeromycetes</taxon>
        <taxon>Archaeosporales</taxon>
        <taxon>Ambisporaceae</taxon>
        <taxon>Ambispora</taxon>
    </lineage>
</organism>
<proteinExistence type="predicted"/>
<name>A0A9N9HMM1_9GLOM</name>
<protein>
    <submittedName>
        <fullName evidence="1">3525_t:CDS:1</fullName>
    </submittedName>
</protein>
<keyword evidence="2" id="KW-1185">Reference proteome</keyword>
<reference evidence="1" key="1">
    <citation type="submission" date="2021-06" db="EMBL/GenBank/DDBJ databases">
        <authorList>
            <person name="Kallberg Y."/>
            <person name="Tangrot J."/>
            <person name="Rosling A."/>
        </authorList>
    </citation>
    <scope>NUCLEOTIDE SEQUENCE</scope>
    <source>
        <strain evidence="1">MT106</strain>
    </source>
</reference>
<feature type="non-terminal residue" evidence="1">
    <location>
        <position position="1"/>
    </location>
</feature>
<gene>
    <name evidence="1" type="ORF">AGERDE_LOCUS13224</name>
</gene>
<feature type="non-terminal residue" evidence="1">
    <location>
        <position position="270"/>
    </location>
</feature>
<sequence>NWIKNILPNISGTHYLRKDNREKLGYELNERYLCHCFGKPRSTADTMKRATKPLSDRNQPHPTQKLSKKLGCKSYLRVLKHYNDKGNAVRVVHYALHNGHTPGADEDLWYFQLSQQAKKWIRARAKDGMKPFQIVSMFHQRINQLRDVDNLSSLTLMQKRDTYLSYIDVYNVVHEEMKGVIFLDDKKENYNEDTSIKEWITLSQQDGSYTCSNLIWGSPLGYIYGFQTEFQKKVLKSKSAQTVCLNGTHGTSSYKMNLFTLLVRDDEGEQ</sequence>
<dbReference type="Proteomes" id="UP000789831">
    <property type="component" value="Unassembled WGS sequence"/>
</dbReference>
<evidence type="ECO:0000313" key="2">
    <source>
        <dbReference type="Proteomes" id="UP000789831"/>
    </source>
</evidence>
<accession>A0A9N9HMM1</accession>
<dbReference type="EMBL" id="CAJVPL010015908">
    <property type="protein sequence ID" value="CAG8694463.1"/>
    <property type="molecule type" value="Genomic_DNA"/>
</dbReference>
<comment type="caution">
    <text evidence="1">The sequence shown here is derived from an EMBL/GenBank/DDBJ whole genome shotgun (WGS) entry which is preliminary data.</text>
</comment>
<dbReference type="AlphaFoldDB" id="A0A9N9HMM1"/>
<dbReference type="OrthoDB" id="10031901at2759"/>